<organism evidence="1">
    <name type="scientific">Nonomuraea gerenzanensis</name>
    <dbReference type="NCBI Taxonomy" id="93944"/>
    <lineage>
        <taxon>Bacteria</taxon>
        <taxon>Bacillati</taxon>
        <taxon>Actinomycetota</taxon>
        <taxon>Actinomycetes</taxon>
        <taxon>Streptosporangiales</taxon>
        <taxon>Streptosporangiaceae</taxon>
        <taxon>Nonomuraea</taxon>
    </lineage>
</organism>
<proteinExistence type="predicted"/>
<dbReference type="AlphaFoldDB" id="A0A1M4DYG2"/>
<name>A0A1M4DYG2_9ACTN</name>
<gene>
    <name evidence="1" type="ORF">BN4615_P1139</name>
</gene>
<sequence>MNLRVGDLVEVRSAAEILATLDERGELESLPFMPEMLAFCGQRMTVHKVAHKLCDTISRSGMRRMDSAVHLTGARCDGGGHGGCQTACSLYWKEAWLKRVEPDEPATPQIPEERLLKLLDANTRKGPDGYSCQATELLRAAPTCLPFRDLGQYVTDVRSGNAGVGQTVRTFLVGLFNRFQDVSKKVLPRRLWIRRGLRWGFIEGRAGKKTPTATLDLKPGELVRIKSKAEILDTLNDDLLNRGMGFEEEMARYCGRTARVRARVERCLDEKTGRMLTMKSPCIILDDLVCEGVYNANCPREFVPFWREIWLERVETS</sequence>
<accession>A0A1M4DYG2</accession>
<evidence type="ECO:0000313" key="1">
    <source>
        <dbReference type="EMBL" id="SBO91625.1"/>
    </source>
</evidence>
<reference evidence="1" key="1">
    <citation type="submission" date="2016-04" db="EMBL/GenBank/DDBJ databases">
        <authorList>
            <person name="Evans L.H."/>
            <person name="Alamgir A."/>
            <person name="Owens N."/>
            <person name="Weber N.D."/>
            <person name="Virtaneva K."/>
            <person name="Barbian K."/>
            <person name="Babar A."/>
            <person name="Rosenke K."/>
        </authorList>
    </citation>
    <scope>NUCLEOTIDE SEQUENCE</scope>
    <source>
        <strain evidence="1">Nono1</strain>
    </source>
</reference>
<protein>
    <submittedName>
        <fullName evidence="1">Uncharacterized protein</fullName>
    </submittedName>
</protein>
<dbReference type="EMBL" id="LT559118">
    <property type="protein sequence ID" value="SBO91625.1"/>
    <property type="molecule type" value="Genomic_DNA"/>
</dbReference>
<dbReference type="RefSeq" id="WP_225270980.1">
    <property type="nucleotide sequence ID" value="NZ_CP084058.1"/>
</dbReference>